<name>A0ABP7A4T5_9ACTN</name>
<accession>A0ABP7A4T5</accession>
<dbReference type="Pfam" id="PF09996">
    <property type="entry name" value="DUF2237"/>
    <property type="match status" value="1"/>
</dbReference>
<organism evidence="1 2">
    <name type="scientific">Microlunatus ginsengisoli</name>
    <dbReference type="NCBI Taxonomy" id="363863"/>
    <lineage>
        <taxon>Bacteria</taxon>
        <taxon>Bacillati</taxon>
        <taxon>Actinomycetota</taxon>
        <taxon>Actinomycetes</taxon>
        <taxon>Propionibacteriales</taxon>
        <taxon>Propionibacteriaceae</taxon>
        <taxon>Microlunatus</taxon>
    </lineage>
</organism>
<proteinExistence type="predicted"/>
<protein>
    <submittedName>
        <fullName evidence="1">DUF2237 domain-containing protein</fullName>
    </submittedName>
</protein>
<dbReference type="PANTHER" id="PTHR37466:SF1">
    <property type="entry name" value="SLR1628 PROTEIN"/>
    <property type="match status" value="1"/>
</dbReference>
<dbReference type="InterPro" id="IPR018714">
    <property type="entry name" value="DUF2237"/>
</dbReference>
<evidence type="ECO:0000313" key="1">
    <source>
        <dbReference type="EMBL" id="GAA3624989.1"/>
    </source>
</evidence>
<gene>
    <name evidence="1" type="ORF">GCM10022236_29120</name>
</gene>
<dbReference type="PANTHER" id="PTHR37466">
    <property type="entry name" value="SLR1628 PROTEIN"/>
    <property type="match status" value="1"/>
</dbReference>
<dbReference type="Gene3D" id="3.30.56.110">
    <property type="entry name" value="Protein of unknown function DUF2237"/>
    <property type="match status" value="1"/>
</dbReference>
<dbReference type="Proteomes" id="UP001501490">
    <property type="component" value="Unassembled WGS sequence"/>
</dbReference>
<dbReference type="EMBL" id="BAABAB010000021">
    <property type="protein sequence ID" value="GAA3624989.1"/>
    <property type="molecule type" value="Genomic_DNA"/>
</dbReference>
<evidence type="ECO:0000313" key="2">
    <source>
        <dbReference type="Proteomes" id="UP001501490"/>
    </source>
</evidence>
<comment type="caution">
    <text evidence="1">The sequence shown here is derived from an EMBL/GenBank/DDBJ whole genome shotgun (WGS) entry which is preliminary data.</text>
</comment>
<keyword evidence="2" id="KW-1185">Reference proteome</keyword>
<reference evidence="2" key="1">
    <citation type="journal article" date="2019" name="Int. J. Syst. Evol. Microbiol.">
        <title>The Global Catalogue of Microorganisms (GCM) 10K type strain sequencing project: providing services to taxonomists for standard genome sequencing and annotation.</title>
        <authorList>
            <consortium name="The Broad Institute Genomics Platform"/>
            <consortium name="The Broad Institute Genome Sequencing Center for Infectious Disease"/>
            <person name="Wu L."/>
            <person name="Ma J."/>
        </authorList>
    </citation>
    <scope>NUCLEOTIDE SEQUENCE [LARGE SCALE GENOMIC DNA]</scope>
    <source>
        <strain evidence="2">JCM 16929</strain>
    </source>
</reference>
<sequence>MNTDDVHQERNVLGGELEPCGWDPVTGFYRDASCTCGPAVARHLVCAVVTADFLAHQRSVGNDLITPVPEFGFPGLRPGDRWCVVLDRWLQSYEAGLASPIVLAATNERALDLVELDVLRRFAVDVPDDLSVLG</sequence>